<dbReference type="PANTHER" id="PTHR43581:SF2">
    <property type="entry name" value="EXCINUCLEASE ATPASE SUBUNIT"/>
    <property type="match status" value="1"/>
</dbReference>
<organism evidence="2 3">
    <name type="scientific">Thiorhodococcus minor</name>
    <dbReference type="NCBI Taxonomy" id="57489"/>
    <lineage>
        <taxon>Bacteria</taxon>
        <taxon>Pseudomonadati</taxon>
        <taxon>Pseudomonadota</taxon>
        <taxon>Gammaproteobacteria</taxon>
        <taxon>Chromatiales</taxon>
        <taxon>Chromatiaceae</taxon>
        <taxon>Thiorhodococcus</taxon>
    </lineage>
</organism>
<dbReference type="Proteomes" id="UP000483379">
    <property type="component" value="Unassembled WGS sequence"/>
</dbReference>
<dbReference type="Gene3D" id="3.40.50.300">
    <property type="entry name" value="P-loop containing nucleotide triphosphate hydrolases"/>
    <property type="match status" value="1"/>
</dbReference>
<dbReference type="GO" id="GO:0005524">
    <property type="term" value="F:ATP binding"/>
    <property type="evidence" value="ECO:0007669"/>
    <property type="project" value="UniProtKB-KW"/>
</dbReference>
<dbReference type="PANTHER" id="PTHR43581">
    <property type="entry name" value="ATP/GTP PHOSPHATASE"/>
    <property type="match status" value="1"/>
</dbReference>
<dbReference type="GO" id="GO:0016887">
    <property type="term" value="F:ATP hydrolysis activity"/>
    <property type="evidence" value="ECO:0007669"/>
    <property type="project" value="InterPro"/>
</dbReference>
<dbReference type="AlphaFoldDB" id="A0A6M0K595"/>
<evidence type="ECO:0000313" key="3">
    <source>
        <dbReference type="Proteomes" id="UP000483379"/>
    </source>
</evidence>
<name>A0A6M0K595_9GAMM</name>
<dbReference type="EMBL" id="JAAIJQ010000128">
    <property type="protein sequence ID" value="NEV64956.1"/>
    <property type="molecule type" value="Genomic_DNA"/>
</dbReference>
<accession>A0A6M0K595</accession>
<gene>
    <name evidence="2" type="ORF">G3446_24360</name>
</gene>
<dbReference type="InterPro" id="IPR051396">
    <property type="entry name" value="Bact_Antivir_Def_Nuclease"/>
</dbReference>
<comment type="caution">
    <text evidence="2">The sequence shown here is derived from an EMBL/GenBank/DDBJ whole genome shotgun (WGS) entry which is preliminary data.</text>
</comment>
<sequence length="381" mass="43892">MSDMTVYEFQPLWMTLDRVGPFQGSPYEIDFTDEESRPCNIFLLMSENGRGKTTVLDCMTVLMRQLGELDPERFGHEDLDEGRGRIQLDVLTRIYWQGSDHRIVLSLLAGDIGEETFLKVWDDADLKRYGAERWHRTGYRQRARGRLVEIERRDDLVQDLRHTLIDASRMAPEGFANSTLSLPTTLFFPAYRDIPPVLGIEERPIIQPEYWGYRSAQEFAAHGTHWTESLDNLLVWLVWLNNGSYEDAVKTVNDTVFGKSPDKFLAPEIRRVPPEAVVHSGDQTHRLDRLSSGEKNLAQLFLRIGAHSTRNTWILVDEIDVHLHVRWQHKALNLMKEQVRRQPGTTVIAATHSVEILEAFPVDIREDGLVKGGWIIEDNLH</sequence>
<keyword evidence="2" id="KW-0547">Nucleotide-binding</keyword>
<reference evidence="2 3" key="1">
    <citation type="submission" date="2020-02" db="EMBL/GenBank/DDBJ databases">
        <title>Genome sequences of Thiorhodococcus mannitoliphagus and Thiorhodococcus minor, purple sulfur photosynthetic bacteria in the gammaproteobacterial family, Chromatiaceae.</title>
        <authorList>
            <person name="Aviles F.A."/>
            <person name="Meyer T.E."/>
            <person name="Kyndt J.A."/>
        </authorList>
    </citation>
    <scope>NUCLEOTIDE SEQUENCE [LARGE SCALE GENOMIC DNA]</scope>
    <source>
        <strain evidence="2 3">DSM 11518</strain>
    </source>
</reference>
<evidence type="ECO:0000313" key="2">
    <source>
        <dbReference type="EMBL" id="NEV64956.1"/>
    </source>
</evidence>
<keyword evidence="2" id="KW-0067">ATP-binding</keyword>
<dbReference type="Pfam" id="PF13304">
    <property type="entry name" value="AAA_21"/>
    <property type="match status" value="1"/>
</dbReference>
<dbReference type="InterPro" id="IPR003959">
    <property type="entry name" value="ATPase_AAA_core"/>
</dbReference>
<feature type="domain" description="ATPase AAA-type core" evidence="1">
    <location>
        <begin position="278"/>
        <end position="358"/>
    </location>
</feature>
<evidence type="ECO:0000259" key="1">
    <source>
        <dbReference type="Pfam" id="PF13304"/>
    </source>
</evidence>
<protein>
    <submittedName>
        <fullName evidence="2">ATP-binding protein</fullName>
    </submittedName>
</protein>
<dbReference type="RefSeq" id="WP_164456214.1">
    <property type="nucleotide sequence ID" value="NZ_JAAIJQ010000128.1"/>
</dbReference>
<proteinExistence type="predicted"/>
<dbReference type="SUPFAM" id="SSF52540">
    <property type="entry name" value="P-loop containing nucleoside triphosphate hydrolases"/>
    <property type="match status" value="1"/>
</dbReference>
<dbReference type="InterPro" id="IPR027417">
    <property type="entry name" value="P-loop_NTPase"/>
</dbReference>
<keyword evidence="3" id="KW-1185">Reference proteome</keyword>